<accession>A0ABW6AV06</accession>
<evidence type="ECO:0000313" key="1">
    <source>
        <dbReference type="EMBL" id="MFD2937864.1"/>
    </source>
</evidence>
<keyword evidence="2" id="KW-1185">Reference proteome</keyword>
<comment type="caution">
    <text evidence="1">The sequence shown here is derived from an EMBL/GenBank/DDBJ whole genome shotgun (WGS) entry which is preliminary data.</text>
</comment>
<name>A0ABW6AV06_9BACT</name>
<dbReference type="Proteomes" id="UP001597512">
    <property type="component" value="Unassembled WGS sequence"/>
</dbReference>
<organism evidence="1 2">
    <name type="scientific">Spirosoma flavum</name>
    <dbReference type="NCBI Taxonomy" id="2048557"/>
    <lineage>
        <taxon>Bacteria</taxon>
        <taxon>Pseudomonadati</taxon>
        <taxon>Bacteroidota</taxon>
        <taxon>Cytophagia</taxon>
        <taxon>Cytophagales</taxon>
        <taxon>Cytophagaceae</taxon>
        <taxon>Spirosoma</taxon>
    </lineage>
</organism>
<dbReference type="EMBL" id="JBHUOM010000048">
    <property type="protein sequence ID" value="MFD2937864.1"/>
    <property type="molecule type" value="Genomic_DNA"/>
</dbReference>
<reference evidence="2" key="1">
    <citation type="journal article" date="2019" name="Int. J. Syst. Evol. Microbiol.">
        <title>The Global Catalogue of Microorganisms (GCM) 10K type strain sequencing project: providing services to taxonomists for standard genome sequencing and annotation.</title>
        <authorList>
            <consortium name="The Broad Institute Genomics Platform"/>
            <consortium name="The Broad Institute Genome Sequencing Center for Infectious Disease"/>
            <person name="Wu L."/>
            <person name="Ma J."/>
        </authorList>
    </citation>
    <scope>NUCLEOTIDE SEQUENCE [LARGE SCALE GENOMIC DNA]</scope>
    <source>
        <strain evidence="2">KCTC 52490</strain>
    </source>
</reference>
<gene>
    <name evidence="1" type="ORF">ACFS25_29130</name>
</gene>
<dbReference type="RefSeq" id="WP_381508335.1">
    <property type="nucleotide sequence ID" value="NZ_JBHUOM010000048.1"/>
</dbReference>
<protein>
    <submittedName>
        <fullName evidence="1">Uncharacterized protein</fullName>
    </submittedName>
</protein>
<sequence length="100" mass="11750">MTGTEFYDYLRSYYTMDGQAIYGNYSFKQWLLKANNSHSFQFNGNNPIKSISRVWLVDAKNARNAGEQIDRNWFNTFYNTDSNNDCRASVAVWLLENHDD</sequence>
<proteinExistence type="predicted"/>
<evidence type="ECO:0000313" key="2">
    <source>
        <dbReference type="Proteomes" id="UP001597512"/>
    </source>
</evidence>